<dbReference type="InterPro" id="IPR016195">
    <property type="entry name" value="Pol/histidinol_Pase-like"/>
</dbReference>
<evidence type="ECO:0000313" key="6">
    <source>
        <dbReference type="EMBL" id="MDQ0160440.1"/>
    </source>
</evidence>
<reference evidence="6 7" key="1">
    <citation type="submission" date="2023-07" db="EMBL/GenBank/DDBJ databases">
        <title>Genomic Encyclopedia of Type Strains, Phase IV (KMG-IV): sequencing the most valuable type-strain genomes for metagenomic binning, comparative biology and taxonomic classification.</title>
        <authorList>
            <person name="Goeker M."/>
        </authorList>
    </citation>
    <scope>NUCLEOTIDE SEQUENCE [LARGE SCALE GENOMIC DNA]</scope>
    <source>
        <strain evidence="6 7">DSM 16460</strain>
    </source>
</reference>
<evidence type="ECO:0000256" key="2">
    <source>
        <dbReference type="ARBA" id="ARBA00022801"/>
    </source>
</evidence>
<evidence type="ECO:0000256" key="3">
    <source>
        <dbReference type="ARBA" id="ARBA00022912"/>
    </source>
</evidence>
<dbReference type="GO" id="GO:0004725">
    <property type="term" value="F:protein tyrosine phosphatase activity"/>
    <property type="evidence" value="ECO:0007669"/>
    <property type="project" value="UniProtKB-EC"/>
</dbReference>
<evidence type="ECO:0000256" key="5">
    <source>
        <dbReference type="PIRNR" id="PIRNR016557"/>
    </source>
</evidence>
<keyword evidence="7" id="KW-1185">Reference proteome</keyword>
<gene>
    <name evidence="6" type="ORF">J2S77_002444</name>
</gene>
<keyword evidence="3 5" id="KW-0904">Protein phosphatase</keyword>
<sequence>MIDIHSHILPGVDDGAQNINDSIEMAKMAVSQGITTIYATPHHLNGRYETLPQTINEQVHILNQELHKHQIDLTIKSGQEIRINGEVNEYLTKKSAIALGDNTNYVLIEFPTSHVPKYSKYTFYDLQRDGYLPIVVHPERNAAIFKHPSILYRMIKRGAFSQLTAGSVAGHFGKKIQSLCFRLIEANLVHFIASDAHNIDSRGFFMKEAFEVIEKRYGYGLVEQFQENARAVSSNEMVIADPPIEVKKKKLLGVF</sequence>
<comment type="similarity">
    <text evidence="1 5">Belongs to the metallo-dependent hydrolases superfamily. CpsB/CapC family.</text>
</comment>
<proteinExistence type="inferred from homology"/>
<name>A0ABT9VHX4_9BACI</name>
<evidence type="ECO:0000313" key="7">
    <source>
        <dbReference type="Proteomes" id="UP001224359"/>
    </source>
</evidence>
<comment type="caution">
    <text evidence="6">The sequence shown here is derived from an EMBL/GenBank/DDBJ whole genome shotgun (WGS) entry which is preliminary data.</text>
</comment>
<accession>A0ABT9VHX4</accession>
<keyword evidence="2 5" id="KW-0378">Hydrolase</keyword>
<evidence type="ECO:0000256" key="4">
    <source>
        <dbReference type="ARBA" id="ARBA00051722"/>
    </source>
</evidence>
<dbReference type="Proteomes" id="UP001224359">
    <property type="component" value="Unassembled WGS sequence"/>
</dbReference>
<protein>
    <recommendedName>
        <fullName evidence="5">Tyrosine-protein phosphatase</fullName>
        <ecNumber evidence="5">3.1.3.48</ecNumber>
    </recommendedName>
</protein>
<dbReference type="RefSeq" id="WP_306977681.1">
    <property type="nucleotide sequence ID" value="NZ_JAUSTQ010000012.1"/>
</dbReference>
<dbReference type="InterPro" id="IPR016667">
    <property type="entry name" value="Caps_polysacc_synth_CpsB/CapC"/>
</dbReference>
<dbReference type="Pfam" id="PF19567">
    <property type="entry name" value="CpsB_CapC"/>
    <property type="match status" value="1"/>
</dbReference>
<organism evidence="6 7">
    <name type="scientific">Alkalibacillus salilacus</name>
    <dbReference type="NCBI Taxonomy" id="284582"/>
    <lineage>
        <taxon>Bacteria</taxon>
        <taxon>Bacillati</taxon>
        <taxon>Bacillota</taxon>
        <taxon>Bacilli</taxon>
        <taxon>Bacillales</taxon>
        <taxon>Bacillaceae</taxon>
        <taxon>Alkalibacillus</taxon>
    </lineage>
</organism>
<dbReference type="SUPFAM" id="SSF89550">
    <property type="entry name" value="PHP domain-like"/>
    <property type="match status" value="1"/>
</dbReference>
<dbReference type="PANTHER" id="PTHR39181:SF1">
    <property type="entry name" value="TYROSINE-PROTEIN PHOSPHATASE YWQE"/>
    <property type="match status" value="1"/>
</dbReference>
<dbReference type="PANTHER" id="PTHR39181">
    <property type="entry name" value="TYROSINE-PROTEIN PHOSPHATASE YWQE"/>
    <property type="match status" value="1"/>
</dbReference>
<dbReference type="EC" id="3.1.3.48" evidence="5"/>
<dbReference type="EMBL" id="JAUSTQ010000012">
    <property type="protein sequence ID" value="MDQ0160440.1"/>
    <property type="molecule type" value="Genomic_DNA"/>
</dbReference>
<evidence type="ECO:0000256" key="1">
    <source>
        <dbReference type="ARBA" id="ARBA00005750"/>
    </source>
</evidence>
<comment type="catalytic activity">
    <reaction evidence="4 5">
        <text>O-phospho-L-tyrosyl-[protein] + H2O = L-tyrosyl-[protein] + phosphate</text>
        <dbReference type="Rhea" id="RHEA:10684"/>
        <dbReference type="Rhea" id="RHEA-COMP:10136"/>
        <dbReference type="Rhea" id="RHEA-COMP:20101"/>
        <dbReference type="ChEBI" id="CHEBI:15377"/>
        <dbReference type="ChEBI" id="CHEBI:43474"/>
        <dbReference type="ChEBI" id="CHEBI:46858"/>
        <dbReference type="ChEBI" id="CHEBI:61978"/>
        <dbReference type="EC" id="3.1.3.48"/>
    </reaction>
</comment>
<dbReference type="PIRSF" id="PIRSF016557">
    <property type="entry name" value="Caps_synth_CpsB"/>
    <property type="match status" value="1"/>
</dbReference>
<dbReference type="Gene3D" id="3.20.20.140">
    <property type="entry name" value="Metal-dependent hydrolases"/>
    <property type="match status" value="1"/>
</dbReference>